<evidence type="ECO:0000313" key="4">
    <source>
        <dbReference type="Proteomes" id="UP000324996"/>
    </source>
</evidence>
<dbReference type="RefSeq" id="WP_042084179.1">
    <property type="nucleotide sequence ID" value="NZ_BKCN01000015.1"/>
</dbReference>
<dbReference type="Pfam" id="PF01381">
    <property type="entry name" value="HTH_3"/>
    <property type="match status" value="1"/>
</dbReference>
<evidence type="ECO:0000256" key="1">
    <source>
        <dbReference type="SAM" id="MobiDB-lite"/>
    </source>
</evidence>
<name>A0A5A7N9C9_9PROT</name>
<dbReference type="SUPFAM" id="SSF47413">
    <property type="entry name" value="lambda repressor-like DNA-binding domains"/>
    <property type="match status" value="1"/>
</dbReference>
<dbReference type="InterPro" id="IPR001387">
    <property type="entry name" value="Cro/C1-type_HTH"/>
</dbReference>
<proteinExistence type="predicted"/>
<organism evidence="3 4">
    <name type="scientific">Iodidimonas nitroreducens</name>
    <dbReference type="NCBI Taxonomy" id="1236968"/>
    <lineage>
        <taxon>Bacteria</taxon>
        <taxon>Pseudomonadati</taxon>
        <taxon>Pseudomonadota</taxon>
        <taxon>Alphaproteobacteria</taxon>
        <taxon>Iodidimonadales</taxon>
        <taxon>Iodidimonadaceae</taxon>
        <taxon>Iodidimonas</taxon>
    </lineage>
</organism>
<dbReference type="CDD" id="cd00093">
    <property type="entry name" value="HTH_XRE"/>
    <property type="match status" value="1"/>
</dbReference>
<reference evidence="3 4" key="1">
    <citation type="submission" date="2019-09" db="EMBL/GenBank/DDBJ databases">
        <title>NBRP : Genome information of microbial organism related human and environment.</title>
        <authorList>
            <person name="Hattori M."/>
            <person name="Oshima K."/>
            <person name="Inaba H."/>
            <person name="Suda W."/>
            <person name="Sakamoto M."/>
            <person name="Iino T."/>
            <person name="Kitahara M."/>
            <person name="Oshida Y."/>
            <person name="Iida T."/>
            <person name="Kudo T."/>
            <person name="Itoh T."/>
            <person name="Ohkuma M."/>
        </authorList>
    </citation>
    <scope>NUCLEOTIDE SEQUENCE [LARGE SCALE GENOMIC DNA]</scope>
    <source>
        <strain evidence="3 4">Q-1</strain>
    </source>
</reference>
<dbReference type="PROSITE" id="PS50943">
    <property type="entry name" value="HTH_CROC1"/>
    <property type="match status" value="1"/>
</dbReference>
<dbReference type="GO" id="GO:0003677">
    <property type="term" value="F:DNA binding"/>
    <property type="evidence" value="ECO:0007669"/>
    <property type="project" value="InterPro"/>
</dbReference>
<dbReference type="InterPro" id="IPR010982">
    <property type="entry name" value="Lambda_DNA-bd_dom_sf"/>
</dbReference>
<dbReference type="Proteomes" id="UP000324996">
    <property type="component" value="Unassembled WGS sequence"/>
</dbReference>
<dbReference type="EMBL" id="BKCN01000015">
    <property type="protein sequence ID" value="GER04951.1"/>
    <property type="molecule type" value="Genomic_DNA"/>
</dbReference>
<protein>
    <recommendedName>
        <fullName evidence="2">HTH cro/C1-type domain-containing protein</fullName>
    </recommendedName>
</protein>
<dbReference type="Gene3D" id="1.10.260.40">
    <property type="entry name" value="lambda repressor-like DNA-binding domains"/>
    <property type="match status" value="1"/>
</dbReference>
<keyword evidence="4" id="KW-1185">Reference proteome</keyword>
<gene>
    <name evidence="3" type="ORF">JCM17846_26330</name>
</gene>
<feature type="region of interest" description="Disordered" evidence="1">
    <location>
        <begin position="1"/>
        <end position="20"/>
    </location>
</feature>
<sequence>MPIRDPQQLGAALQRERKRQGLTQTQLAEKAGLRQQTISAVEGGKPRSELQVIFEIMAALGLEVALSPRDGKTTPSLEDLF</sequence>
<feature type="domain" description="HTH cro/C1-type" evidence="2">
    <location>
        <begin position="13"/>
        <end position="67"/>
    </location>
</feature>
<evidence type="ECO:0000259" key="2">
    <source>
        <dbReference type="PROSITE" id="PS50943"/>
    </source>
</evidence>
<dbReference type="AlphaFoldDB" id="A0A5A7N9C9"/>
<dbReference type="SMART" id="SM00530">
    <property type="entry name" value="HTH_XRE"/>
    <property type="match status" value="1"/>
</dbReference>
<comment type="caution">
    <text evidence="3">The sequence shown here is derived from an EMBL/GenBank/DDBJ whole genome shotgun (WGS) entry which is preliminary data.</text>
</comment>
<accession>A0A5A7N9C9</accession>
<evidence type="ECO:0000313" key="3">
    <source>
        <dbReference type="EMBL" id="GER04951.1"/>
    </source>
</evidence>